<dbReference type="CDD" id="cd01948">
    <property type="entry name" value="EAL"/>
    <property type="match status" value="1"/>
</dbReference>
<dbReference type="Pfam" id="PF08448">
    <property type="entry name" value="PAS_4"/>
    <property type="match status" value="2"/>
</dbReference>
<dbReference type="CDD" id="cd01949">
    <property type="entry name" value="GGDEF"/>
    <property type="match status" value="1"/>
</dbReference>
<dbReference type="Pfam" id="PF13426">
    <property type="entry name" value="PAS_9"/>
    <property type="match status" value="1"/>
</dbReference>
<dbReference type="InterPro" id="IPR035919">
    <property type="entry name" value="EAL_sf"/>
</dbReference>
<dbReference type="CDD" id="cd00130">
    <property type="entry name" value="PAS"/>
    <property type="match status" value="1"/>
</dbReference>
<dbReference type="InterPro" id="IPR035965">
    <property type="entry name" value="PAS-like_dom_sf"/>
</dbReference>
<dbReference type="Proteomes" id="UP000279594">
    <property type="component" value="Chromosome"/>
</dbReference>
<dbReference type="SMART" id="SM00086">
    <property type="entry name" value="PAC"/>
    <property type="match status" value="2"/>
</dbReference>
<dbReference type="PROSITE" id="PS50113">
    <property type="entry name" value="PAC"/>
    <property type="match status" value="1"/>
</dbReference>
<dbReference type="InterPro" id="IPR001633">
    <property type="entry name" value="EAL_dom"/>
</dbReference>
<dbReference type="RefSeq" id="WP_121671196.1">
    <property type="nucleotide sequence ID" value="NZ_CP033019.1"/>
</dbReference>
<dbReference type="SMART" id="SM00091">
    <property type="entry name" value="PAS"/>
    <property type="match status" value="3"/>
</dbReference>
<dbReference type="EMBL" id="CP033019">
    <property type="protein sequence ID" value="AYM79754.1"/>
    <property type="molecule type" value="Genomic_DNA"/>
</dbReference>
<dbReference type="SMART" id="SM00267">
    <property type="entry name" value="GGDEF"/>
    <property type="match status" value="1"/>
</dbReference>
<dbReference type="Pfam" id="PF00990">
    <property type="entry name" value="GGDEF"/>
    <property type="match status" value="1"/>
</dbReference>
<evidence type="ECO:0000313" key="6">
    <source>
        <dbReference type="Proteomes" id="UP000279594"/>
    </source>
</evidence>
<organism evidence="5 6">
    <name type="scientific">Janthinobacterium agaricidamnosum</name>
    <dbReference type="NCBI Taxonomy" id="55508"/>
    <lineage>
        <taxon>Bacteria</taxon>
        <taxon>Pseudomonadati</taxon>
        <taxon>Pseudomonadota</taxon>
        <taxon>Betaproteobacteria</taxon>
        <taxon>Burkholderiales</taxon>
        <taxon>Oxalobacteraceae</taxon>
        <taxon>Janthinobacterium</taxon>
    </lineage>
</organism>
<dbReference type="SUPFAM" id="SSF141868">
    <property type="entry name" value="EAL domain-like"/>
    <property type="match status" value="1"/>
</dbReference>
<evidence type="ECO:0000259" key="4">
    <source>
        <dbReference type="PROSITE" id="PS50887"/>
    </source>
</evidence>
<accession>A0A3G2EIJ1</accession>
<dbReference type="InterPro" id="IPR013656">
    <property type="entry name" value="PAS_4"/>
</dbReference>
<dbReference type="InterPro" id="IPR043128">
    <property type="entry name" value="Rev_trsase/Diguanyl_cyclase"/>
</dbReference>
<dbReference type="NCBIfam" id="TIGR00229">
    <property type="entry name" value="sensory_box"/>
    <property type="match status" value="2"/>
</dbReference>
<feature type="domain" description="EAL" evidence="3">
    <location>
        <begin position="591"/>
        <end position="844"/>
    </location>
</feature>
<dbReference type="InterPro" id="IPR029787">
    <property type="entry name" value="Nucleotide_cyclase"/>
</dbReference>
<dbReference type="InterPro" id="IPR000160">
    <property type="entry name" value="GGDEF_dom"/>
</dbReference>
<protein>
    <submittedName>
        <fullName evidence="5">Bifunctional diguanylate cyclase/phosphodiesterase</fullName>
    </submittedName>
</protein>
<dbReference type="Pfam" id="PF00563">
    <property type="entry name" value="EAL"/>
    <property type="match status" value="1"/>
</dbReference>
<dbReference type="InterPro" id="IPR000700">
    <property type="entry name" value="PAS-assoc_C"/>
</dbReference>
<dbReference type="AlphaFoldDB" id="A0A3G2EIJ1"/>
<feature type="domain" description="GGDEF" evidence="4">
    <location>
        <begin position="449"/>
        <end position="582"/>
    </location>
</feature>
<dbReference type="PROSITE" id="PS50112">
    <property type="entry name" value="PAS"/>
    <property type="match status" value="1"/>
</dbReference>
<name>A0A3G2EIJ1_9BURK</name>
<dbReference type="PROSITE" id="PS50887">
    <property type="entry name" value="GGDEF"/>
    <property type="match status" value="1"/>
</dbReference>
<dbReference type="PANTHER" id="PTHR44757">
    <property type="entry name" value="DIGUANYLATE CYCLASE DGCP"/>
    <property type="match status" value="1"/>
</dbReference>
<feature type="domain" description="PAS" evidence="1">
    <location>
        <begin position="298"/>
        <end position="347"/>
    </location>
</feature>
<dbReference type="SMART" id="SM00052">
    <property type="entry name" value="EAL"/>
    <property type="match status" value="1"/>
</dbReference>
<dbReference type="PROSITE" id="PS50883">
    <property type="entry name" value="EAL"/>
    <property type="match status" value="1"/>
</dbReference>
<evidence type="ECO:0000259" key="3">
    <source>
        <dbReference type="PROSITE" id="PS50883"/>
    </source>
</evidence>
<sequence>MSDRIAGAAPSPGRLLAAAEPQAGPAGKALDLLSIIVAAVEQAPGLAVRGIDRDGIVRYWSAGAARLYGVAAELALGQPWARVAASLPGAATLAEEVSGELAAVWESGKARGMRLWKLDADGAAPRCICSTVFPVMQSGRVRQVVCIDADITPSGQDDAAQGALLLMGDNFRQLYEKSADAIVLLRDEHIAEANPAAIALFQCEDRTRLLGRRLSDFSPLRQPDGALSSLRGTQLAAQAHADGNCRYDWRYQTCTGQLFWGEVLLTSVTLDHSYLFYAVIRDISSRKLAERALYLSAQVVEHAREAIVVMDPQQHVVSMNPAYSEISGYSLDDMLGKPFVPHGVEPDVPAFFDHVWDEVDANGYWQGDIVGQRKAGGRYPAWLSLTAIRDPQGQLSNYLAILSDISERKKNEEHTRHLAEHDFLTDLPNRVLLLDRLSLGLAAARRKLSMLAILYLDLDHFKHINDSMGHHVGDLLLKEVARRLVRCVRGVDTVSRHGGDEFVIILAEVGGIDQVAHVAASLLHAVTQPYQLGEYELHVSTSIGVAIFPSDGDSIDSLVHNADIAMYHAKESGRNNFQFFNAEMNAQIVERASLEQGLREALGRDEFVLEFQPALDVASGQILGAEALLRWRHPQLGVLPPERFIAVAEECGLMVSIGNWVLQQACRRARAWHDAGHAWRVAVNLSPAQCLHNNLLLSVQEALAVSGLPAACLELEVTESLLMKGGARLAGVLAQLRALGARLAIDDFGTGYSRLANLRHYPVDQLKIDPSFLPAAADGAAGESDTAVAATIIAMARELQLTVIAEGVETAQQLAYLRGQGCQQYQGRFASAQVAGSTLAKLLN</sequence>
<dbReference type="InterPro" id="IPR000014">
    <property type="entry name" value="PAS"/>
</dbReference>
<evidence type="ECO:0000259" key="2">
    <source>
        <dbReference type="PROSITE" id="PS50113"/>
    </source>
</evidence>
<dbReference type="SUPFAM" id="SSF55073">
    <property type="entry name" value="Nucleotide cyclase"/>
    <property type="match status" value="1"/>
</dbReference>
<dbReference type="InterPro" id="IPR001610">
    <property type="entry name" value="PAC"/>
</dbReference>
<feature type="domain" description="PAC" evidence="2">
    <location>
        <begin position="365"/>
        <end position="417"/>
    </location>
</feature>
<keyword evidence="6" id="KW-1185">Reference proteome</keyword>
<evidence type="ECO:0000259" key="1">
    <source>
        <dbReference type="PROSITE" id="PS50112"/>
    </source>
</evidence>
<evidence type="ECO:0000313" key="5">
    <source>
        <dbReference type="EMBL" id="AYM79754.1"/>
    </source>
</evidence>
<dbReference type="Gene3D" id="3.30.70.270">
    <property type="match status" value="1"/>
</dbReference>
<dbReference type="Gene3D" id="3.30.450.20">
    <property type="entry name" value="PAS domain"/>
    <property type="match status" value="3"/>
</dbReference>
<gene>
    <name evidence="5" type="ORF">D9M09_22210</name>
</gene>
<dbReference type="PANTHER" id="PTHR44757:SF2">
    <property type="entry name" value="BIOFILM ARCHITECTURE MAINTENANCE PROTEIN MBAA"/>
    <property type="match status" value="1"/>
</dbReference>
<dbReference type="NCBIfam" id="TIGR00254">
    <property type="entry name" value="GGDEF"/>
    <property type="match status" value="1"/>
</dbReference>
<dbReference type="SUPFAM" id="SSF55785">
    <property type="entry name" value="PYP-like sensor domain (PAS domain)"/>
    <property type="match status" value="3"/>
</dbReference>
<reference evidence="5 6" key="1">
    <citation type="submission" date="2018-10" db="EMBL/GenBank/DDBJ databases">
        <title>Effects of UV and annual dynamics of microbial communities in freshwater RAS systems.</title>
        <authorList>
            <person name="Bekkelund A.K."/>
            <person name="Hansen B.R."/>
            <person name="Stokken H."/>
            <person name="Eriksen B.F."/>
            <person name="Kashulin N.A."/>
        </authorList>
    </citation>
    <scope>NUCLEOTIDE SEQUENCE [LARGE SCALE GENOMIC DNA]</scope>
    <source>
        <strain evidence="5 6">BHSEK</strain>
    </source>
</reference>
<dbReference type="Gene3D" id="3.20.20.450">
    <property type="entry name" value="EAL domain"/>
    <property type="match status" value="1"/>
</dbReference>
<proteinExistence type="predicted"/>
<dbReference type="InterPro" id="IPR052155">
    <property type="entry name" value="Biofilm_reg_signaling"/>
</dbReference>